<dbReference type="AlphaFoldDB" id="A0A2D0N8T5"/>
<dbReference type="OrthoDB" id="1490554at2"/>
<dbReference type="GO" id="GO:0000156">
    <property type="term" value="F:phosphorelay response regulator activity"/>
    <property type="evidence" value="ECO:0007669"/>
    <property type="project" value="InterPro"/>
</dbReference>
<dbReference type="InterPro" id="IPR007492">
    <property type="entry name" value="LytTR_DNA-bd_dom"/>
</dbReference>
<dbReference type="Gene3D" id="2.40.50.1020">
    <property type="entry name" value="LytTr DNA-binding domain"/>
    <property type="match status" value="1"/>
</dbReference>
<dbReference type="PANTHER" id="PTHR37299">
    <property type="entry name" value="TRANSCRIPTIONAL REGULATOR-RELATED"/>
    <property type="match status" value="1"/>
</dbReference>
<dbReference type="PROSITE" id="PS50110">
    <property type="entry name" value="RESPONSE_REGULATORY"/>
    <property type="match status" value="1"/>
</dbReference>
<keyword evidence="1" id="KW-0597">Phosphoprotein</keyword>
<dbReference type="EMBL" id="PDUD01000023">
    <property type="protein sequence ID" value="PHN04922.1"/>
    <property type="molecule type" value="Genomic_DNA"/>
</dbReference>
<accession>A0A2D0N8T5</accession>
<organism evidence="4 5">
    <name type="scientific">Flavilitoribacter nigricans (strain ATCC 23147 / DSM 23189 / NBRC 102662 / NCIMB 1420 / SS-2)</name>
    <name type="common">Lewinella nigricans</name>
    <dbReference type="NCBI Taxonomy" id="1122177"/>
    <lineage>
        <taxon>Bacteria</taxon>
        <taxon>Pseudomonadati</taxon>
        <taxon>Bacteroidota</taxon>
        <taxon>Saprospiria</taxon>
        <taxon>Saprospirales</taxon>
        <taxon>Lewinellaceae</taxon>
        <taxon>Flavilitoribacter</taxon>
    </lineage>
</organism>
<comment type="caution">
    <text evidence="4">The sequence shown here is derived from an EMBL/GenBank/DDBJ whole genome shotgun (WGS) entry which is preliminary data.</text>
</comment>
<evidence type="ECO:0000259" key="2">
    <source>
        <dbReference type="PROSITE" id="PS50110"/>
    </source>
</evidence>
<reference evidence="4 5" key="1">
    <citation type="submission" date="2017-10" db="EMBL/GenBank/DDBJ databases">
        <title>The draft genome sequence of Lewinella nigricans NBRC 102662.</title>
        <authorList>
            <person name="Wang K."/>
        </authorList>
    </citation>
    <scope>NUCLEOTIDE SEQUENCE [LARGE SCALE GENOMIC DNA]</scope>
    <source>
        <strain evidence="4 5">NBRC 102662</strain>
    </source>
</reference>
<evidence type="ECO:0000313" key="4">
    <source>
        <dbReference type="EMBL" id="PHN04922.1"/>
    </source>
</evidence>
<dbReference type="PANTHER" id="PTHR37299:SF1">
    <property type="entry name" value="STAGE 0 SPORULATION PROTEIN A HOMOLOG"/>
    <property type="match status" value="1"/>
</dbReference>
<proteinExistence type="predicted"/>
<dbReference type="SUPFAM" id="SSF52172">
    <property type="entry name" value="CheY-like"/>
    <property type="match status" value="1"/>
</dbReference>
<dbReference type="InterPro" id="IPR046947">
    <property type="entry name" value="LytR-like"/>
</dbReference>
<name>A0A2D0N8T5_FLAN2</name>
<dbReference type="SMART" id="SM00850">
    <property type="entry name" value="LytTR"/>
    <property type="match status" value="1"/>
</dbReference>
<dbReference type="GO" id="GO:0003677">
    <property type="term" value="F:DNA binding"/>
    <property type="evidence" value="ECO:0007669"/>
    <property type="project" value="UniProtKB-KW"/>
</dbReference>
<dbReference type="Gene3D" id="3.40.50.2300">
    <property type="match status" value="1"/>
</dbReference>
<evidence type="ECO:0000313" key="5">
    <source>
        <dbReference type="Proteomes" id="UP000223913"/>
    </source>
</evidence>
<evidence type="ECO:0000259" key="3">
    <source>
        <dbReference type="PROSITE" id="PS50930"/>
    </source>
</evidence>
<keyword evidence="5" id="KW-1185">Reference proteome</keyword>
<dbReference type="SMART" id="SM00448">
    <property type="entry name" value="REC"/>
    <property type="match status" value="1"/>
</dbReference>
<gene>
    <name evidence="4" type="ORF">CRP01_17985</name>
</gene>
<dbReference type="PROSITE" id="PS50930">
    <property type="entry name" value="HTH_LYTTR"/>
    <property type="match status" value="1"/>
</dbReference>
<protein>
    <submittedName>
        <fullName evidence="4">DNA-binding response regulator</fullName>
    </submittedName>
</protein>
<dbReference type="Pfam" id="PF00072">
    <property type="entry name" value="Response_reg"/>
    <property type="match status" value="1"/>
</dbReference>
<sequence>MKIRCIAVDDEPLALVKMRNYIERIPYLEMVADFDNAIDTINFLRKDSVDLIFLDIQMEELTGIQLLEVLKDRPMVIMTTAYDEYALKGYEMDVLDYLLKPIDFSRFQLACERAKQQYQLRQKHGETTKIITHEEQIHTDFIMVRSEYKMVKVRLDEIYYIAGMKDYSRLYCAERRIMTMQTIGKMEEALPHPRFFRIHKSYIIALDKLEAFGKNHVQIMGEEIPIGSMYKNAFLEYLEGFNQV</sequence>
<dbReference type="InterPro" id="IPR011006">
    <property type="entry name" value="CheY-like_superfamily"/>
</dbReference>
<evidence type="ECO:0000256" key="1">
    <source>
        <dbReference type="PROSITE-ProRule" id="PRU00169"/>
    </source>
</evidence>
<dbReference type="InterPro" id="IPR001789">
    <property type="entry name" value="Sig_transdc_resp-reg_receiver"/>
</dbReference>
<dbReference type="RefSeq" id="WP_099151467.1">
    <property type="nucleotide sequence ID" value="NZ_PDUD01000023.1"/>
</dbReference>
<dbReference type="Pfam" id="PF04397">
    <property type="entry name" value="LytTR"/>
    <property type="match status" value="1"/>
</dbReference>
<dbReference type="Proteomes" id="UP000223913">
    <property type="component" value="Unassembled WGS sequence"/>
</dbReference>
<feature type="domain" description="Response regulatory" evidence="2">
    <location>
        <begin position="4"/>
        <end position="115"/>
    </location>
</feature>
<feature type="modified residue" description="4-aspartylphosphate" evidence="1">
    <location>
        <position position="55"/>
    </location>
</feature>
<feature type="domain" description="HTH LytTR-type" evidence="3">
    <location>
        <begin position="142"/>
        <end position="210"/>
    </location>
</feature>
<keyword evidence="4" id="KW-0238">DNA-binding</keyword>